<evidence type="ECO:0000313" key="3">
    <source>
        <dbReference type="Proteomes" id="UP000001460"/>
    </source>
</evidence>
<evidence type="ECO:0000313" key="2">
    <source>
        <dbReference type="EMBL" id="EEA06446.1"/>
    </source>
</evidence>
<dbReference type="eggNOG" id="KOG3909">
    <property type="taxonomic scope" value="Eukaryota"/>
</dbReference>
<dbReference type="SUPFAM" id="SSF51713">
    <property type="entry name" value="tRNA-guanine transglycosylase"/>
    <property type="match status" value="1"/>
</dbReference>
<accession>B6AE05</accession>
<dbReference type="InterPro" id="IPR050852">
    <property type="entry name" value="Queuine_tRNA-ribosyltrfase"/>
</dbReference>
<dbReference type="EMBL" id="DS989729">
    <property type="protein sequence ID" value="EEA06446.1"/>
    <property type="molecule type" value="Genomic_DNA"/>
</dbReference>
<dbReference type="Gene3D" id="3.20.20.105">
    <property type="entry name" value="Queuine tRNA-ribosyltransferase-like"/>
    <property type="match status" value="1"/>
</dbReference>
<dbReference type="InterPro" id="IPR036511">
    <property type="entry name" value="TGT-like_sf"/>
</dbReference>
<dbReference type="OrthoDB" id="27601at2759"/>
<gene>
    <name evidence="2" type="ORF">CMU_009380</name>
</gene>
<organism evidence="2 3">
    <name type="scientific">Cryptosporidium muris (strain RN66)</name>
    <dbReference type="NCBI Taxonomy" id="441375"/>
    <lineage>
        <taxon>Eukaryota</taxon>
        <taxon>Sar</taxon>
        <taxon>Alveolata</taxon>
        <taxon>Apicomplexa</taxon>
        <taxon>Conoidasida</taxon>
        <taxon>Coccidia</taxon>
        <taxon>Eucoccidiorida</taxon>
        <taxon>Eimeriorina</taxon>
        <taxon>Cryptosporidiidae</taxon>
        <taxon>Cryptosporidium</taxon>
    </lineage>
</organism>
<dbReference type="RefSeq" id="XP_002140795.1">
    <property type="nucleotide sequence ID" value="XM_002140759.1"/>
</dbReference>
<feature type="domain" description="tRNA-guanine(15) transglycosylase-like" evidence="1">
    <location>
        <begin position="343"/>
        <end position="541"/>
    </location>
</feature>
<dbReference type="PANTHER" id="PTHR46064:SF1">
    <property type="entry name" value="QUEUINE TRNA-RIBOSYLTRANSFERASE ACCESSORY SUBUNIT 2"/>
    <property type="match status" value="1"/>
</dbReference>
<dbReference type="GO" id="GO:0016757">
    <property type="term" value="F:glycosyltransferase activity"/>
    <property type="evidence" value="ECO:0007669"/>
    <property type="project" value="UniProtKB-KW"/>
</dbReference>
<dbReference type="PANTHER" id="PTHR46064">
    <property type="entry name" value="QUEUINE TRNA-RIBOSYLTRANSFERASE ACCESSORY SUBUNIT 2"/>
    <property type="match status" value="1"/>
</dbReference>
<dbReference type="AlphaFoldDB" id="B6AE05"/>
<dbReference type="STRING" id="441375.B6AE05"/>
<dbReference type="GO" id="GO:0006400">
    <property type="term" value="P:tRNA modification"/>
    <property type="evidence" value="ECO:0007669"/>
    <property type="project" value="InterPro"/>
</dbReference>
<sequence>MVIFEALISSRYNSFCRRGCLVLNDHCNEYKTEVCLRDEDTTDKEINENSNTYLTIHTPTISVPTFKGHPLYILPKTRDNKEVCSLFKDLDYLLIGYPLDCSALNNNSKVDYLKYEDIFSMKCRCKQLKSLNLLKRSDSQLCNGGEILYQMFRQPLYDDVSMWNCVNNLVLRTENGRVQIDYRNVIASMEKFRPVLYTAPAEESITEISGKNASFRAISLANDELIKLLEYHLNLDHKTVCDCSHTSETHPDNCKYGETCKMELPINSSSSSVCESIRPNIIANIQGAHFENYRVASSLSIWDLCKGTGKGLENVQFNKEQGTVELKEVLLSPSKKAMLYDKIIAGVTIGGLGYSESSFVRKKCIHSVVKYVPEDKIRFLSLNLGSPIEILQAFWLGIDIVECPYIYKSSQSGIALVFNVDEFWSTEHGIIHNNEEFENVKKFLLEEDFTSNNTDNLLFGGARYINLSDRKCEMDFSLVAEDSPLPYSRAYLHHLINSREMLAFTSLFLHNYWKYQNLLQSIRRAIEFGLYEQFVTWFVTTQTEKYIHPTKLPQLPTETYTVDDAKEVILSHHHKVGC</sequence>
<dbReference type="VEuPathDB" id="CryptoDB:CMU_009380"/>
<dbReference type="GeneID" id="6995907"/>
<evidence type="ECO:0000259" key="1">
    <source>
        <dbReference type="Pfam" id="PF01702"/>
    </source>
</evidence>
<dbReference type="Pfam" id="PF01702">
    <property type="entry name" value="TGT"/>
    <property type="match status" value="1"/>
</dbReference>
<keyword evidence="2" id="KW-0808">Transferase</keyword>
<proteinExistence type="predicted"/>
<dbReference type="Proteomes" id="UP000001460">
    <property type="component" value="Unassembled WGS sequence"/>
</dbReference>
<dbReference type="InterPro" id="IPR002616">
    <property type="entry name" value="tRNA_ribo_trans-like"/>
</dbReference>
<protein>
    <submittedName>
        <fullName evidence="2">Queuine tRNA-ribosyltransferase family protein</fullName>
        <ecNumber evidence="2">2.4.2.29</ecNumber>
    </submittedName>
</protein>
<dbReference type="OMA" id="MELPINS"/>
<keyword evidence="2" id="KW-0328">Glycosyltransferase</keyword>
<name>B6AE05_CRYMR</name>
<reference evidence="2" key="1">
    <citation type="submission" date="2008-06" db="EMBL/GenBank/DDBJ databases">
        <authorList>
            <person name="Lorenzi H."/>
            <person name="Inman J."/>
            <person name="Miller J."/>
            <person name="Schobel S."/>
            <person name="Amedeo P."/>
            <person name="Caler E.V."/>
            <person name="da Silva J."/>
        </authorList>
    </citation>
    <scope>NUCLEOTIDE SEQUENCE [LARGE SCALE GENOMIC DNA]</scope>
    <source>
        <strain evidence="2">RN66</strain>
    </source>
</reference>
<keyword evidence="3" id="KW-1185">Reference proteome</keyword>
<dbReference type="EC" id="2.4.2.29" evidence="2"/>